<accession>A0A835UQF8</accession>
<comment type="caution">
    <text evidence="1">The sequence shown here is derived from an EMBL/GenBank/DDBJ whole genome shotgun (WGS) entry which is preliminary data.</text>
</comment>
<organism evidence="1 2">
    <name type="scientific">Vanilla planifolia</name>
    <name type="common">Vanilla</name>
    <dbReference type="NCBI Taxonomy" id="51239"/>
    <lineage>
        <taxon>Eukaryota</taxon>
        <taxon>Viridiplantae</taxon>
        <taxon>Streptophyta</taxon>
        <taxon>Embryophyta</taxon>
        <taxon>Tracheophyta</taxon>
        <taxon>Spermatophyta</taxon>
        <taxon>Magnoliopsida</taxon>
        <taxon>Liliopsida</taxon>
        <taxon>Asparagales</taxon>
        <taxon>Orchidaceae</taxon>
        <taxon>Vanilloideae</taxon>
        <taxon>Vanilleae</taxon>
        <taxon>Vanilla</taxon>
    </lineage>
</organism>
<sequence>MVSDQELTFYVESLLRQGCFAAFASFNVVIRQFETKLGIDLSRDASFIHHQINGLLELYFLKAASAADAAKSCLARRAGICELLA</sequence>
<protein>
    <submittedName>
        <fullName evidence="1">Uncharacterized protein</fullName>
    </submittedName>
</protein>
<dbReference type="Proteomes" id="UP000639772">
    <property type="component" value="Chromosome 9"/>
</dbReference>
<evidence type="ECO:0000313" key="1">
    <source>
        <dbReference type="EMBL" id="KAG0467966.1"/>
    </source>
</evidence>
<proteinExistence type="predicted"/>
<gene>
    <name evidence="1" type="ORF">HPP92_017294</name>
</gene>
<dbReference type="AlphaFoldDB" id="A0A835UQF8"/>
<name>A0A835UQF8_VANPL</name>
<evidence type="ECO:0000313" key="2">
    <source>
        <dbReference type="Proteomes" id="UP000639772"/>
    </source>
</evidence>
<reference evidence="1 2" key="1">
    <citation type="journal article" date="2020" name="Nat. Food">
        <title>A phased Vanilla planifolia genome enables genetic improvement of flavour and production.</title>
        <authorList>
            <person name="Hasing T."/>
            <person name="Tang H."/>
            <person name="Brym M."/>
            <person name="Khazi F."/>
            <person name="Huang T."/>
            <person name="Chambers A.H."/>
        </authorList>
    </citation>
    <scope>NUCLEOTIDE SEQUENCE [LARGE SCALE GENOMIC DNA]</scope>
    <source>
        <tissue evidence="1">Leaf</tissue>
    </source>
</reference>
<dbReference type="EMBL" id="JADCNM010000009">
    <property type="protein sequence ID" value="KAG0467966.1"/>
    <property type="molecule type" value="Genomic_DNA"/>
</dbReference>